<dbReference type="GO" id="GO:0005829">
    <property type="term" value="C:cytosol"/>
    <property type="evidence" value="ECO:0007669"/>
    <property type="project" value="TreeGrafter"/>
</dbReference>
<dbReference type="Pfam" id="PF13614">
    <property type="entry name" value="AAA_31"/>
    <property type="match status" value="1"/>
</dbReference>
<dbReference type="GO" id="GO:0016887">
    <property type="term" value="F:ATP hydrolysis activity"/>
    <property type="evidence" value="ECO:0007669"/>
    <property type="project" value="TreeGrafter"/>
</dbReference>
<dbReference type="PROSITE" id="PS50110">
    <property type="entry name" value="RESPONSE_REGULATORY"/>
    <property type="match status" value="1"/>
</dbReference>
<dbReference type="KEGG" id="cox:E0W60_14090"/>
<dbReference type="GO" id="GO:0005524">
    <property type="term" value="F:ATP binding"/>
    <property type="evidence" value="ECO:0007669"/>
    <property type="project" value="TreeGrafter"/>
</dbReference>
<protein>
    <submittedName>
        <fullName evidence="3">Response regulator</fullName>
    </submittedName>
</protein>
<dbReference type="InterPro" id="IPR001789">
    <property type="entry name" value="Sig_transdc_resp-reg_receiver"/>
</dbReference>
<dbReference type="InterPro" id="IPR027417">
    <property type="entry name" value="P-loop_NTPase"/>
</dbReference>
<dbReference type="PANTHER" id="PTHR43384:SF13">
    <property type="entry name" value="SLR0110 PROTEIN"/>
    <property type="match status" value="1"/>
</dbReference>
<dbReference type="AlphaFoldDB" id="A0A4P7LJW0"/>
<dbReference type="InterPro" id="IPR025669">
    <property type="entry name" value="AAA_dom"/>
</dbReference>
<evidence type="ECO:0000313" key="4">
    <source>
        <dbReference type="Proteomes" id="UP000295294"/>
    </source>
</evidence>
<sequence>MLRILIVSEDAERLGELSRMADACGTFQIMRLQDAPAALCTHGSHLRSADALILDQDFRGGTQMLGIEALRQQHPDLPCILVTSAQQPDVLIRALRAGVRDILPWPLDKGQLSEALGRLEANHVPRERNEARVISLVSCKGGAGTSFIAGNLAYALSAGERKRVLLIDLNTQFSDTAFLVSDKTPPATLPDVCSQLERMDDTFLDACMTHVDEGFDILAGAIDPIKANEVRKDRIDHILSVVSSRYDFILIDIGQSITPLSLAAFDRSHSICVTVQPSIPYVRTGKRLLDILRALHYTEDKIRILVNRQGRRDELPRAKLEEVFGMKVFHALPDDPAAVDESIGHGVPVLKEQKRSAIARSLLSLGATLAAGAGTERQTQPARPSLARLFLRPKSTAA</sequence>
<dbReference type="SUPFAM" id="SSF52540">
    <property type="entry name" value="P-loop containing nucleoside triphosphate hydrolases"/>
    <property type="match status" value="1"/>
</dbReference>
<dbReference type="Gene3D" id="3.40.50.300">
    <property type="entry name" value="P-loop containing nucleotide triphosphate hydrolases"/>
    <property type="match status" value="1"/>
</dbReference>
<evidence type="ECO:0000259" key="2">
    <source>
        <dbReference type="PROSITE" id="PS50110"/>
    </source>
</evidence>
<dbReference type="OrthoDB" id="9768734at2"/>
<dbReference type="Proteomes" id="UP000295294">
    <property type="component" value="Chromosome 2"/>
</dbReference>
<evidence type="ECO:0000256" key="1">
    <source>
        <dbReference type="PROSITE-ProRule" id="PRU00169"/>
    </source>
</evidence>
<dbReference type="InterPro" id="IPR011006">
    <property type="entry name" value="CheY-like_superfamily"/>
</dbReference>
<feature type="modified residue" description="4-aspartylphosphate" evidence="1">
    <location>
        <position position="55"/>
    </location>
</feature>
<dbReference type="GO" id="GO:0051782">
    <property type="term" value="P:negative regulation of cell division"/>
    <property type="evidence" value="ECO:0007669"/>
    <property type="project" value="TreeGrafter"/>
</dbReference>
<organism evidence="3 4">
    <name type="scientific">Cupriavidus oxalaticus</name>
    <dbReference type="NCBI Taxonomy" id="96344"/>
    <lineage>
        <taxon>Bacteria</taxon>
        <taxon>Pseudomonadati</taxon>
        <taxon>Pseudomonadota</taxon>
        <taxon>Betaproteobacteria</taxon>
        <taxon>Burkholderiales</taxon>
        <taxon>Burkholderiaceae</taxon>
        <taxon>Cupriavidus</taxon>
    </lineage>
</organism>
<dbReference type="Gene3D" id="3.40.50.2300">
    <property type="match status" value="1"/>
</dbReference>
<dbReference type="PANTHER" id="PTHR43384">
    <property type="entry name" value="SEPTUM SITE-DETERMINING PROTEIN MIND HOMOLOG, CHLOROPLASTIC-RELATED"/>
    <property type="match status" value="1"/>
</dbReference>
<name>A0A4P7LJW0_9BURK</name>
<evidence type="ECO:0000313" key="3">
    <source>
        <dbReference type="EMBL" id="QBY52341.1"/>
    </source>
</evidence>
<reference evidence="3 4" key="1">
    <citation type="submission" date="2019-03" db="EMBL/GenBank/DDBJ databases">
        <title>Efficiently degradation of phenoxyalkanoic acid herbicides by Cupriavidus oxalaticus strain X32.</title>
        <authorList>
            <person name="Sheng X."/>
        </authorList>
    </citation>
    <scope>NUCLEOTIDE SEQUENCE [LARGE SCALE GENOMIC DNA]</scope>
    <source>
        <strain evidence="3 4">X32</strain>
    </source>
</reference>
<feature type="domain" description="Response regulatory" evidence="2">
    <location>
        <begin position="3"/>
        <end position="120"/>
    </location>
</feature>
<dbReference type="EMBL" id="CP038635">
    <property type="protein sequence ID" value="QBY52341.1"/>
    <property type="molecule type" value="Genomic_DNA"/>
</dbReference>
<keyword evidence="1" id="KW-0597">Phosphoprotein</keyword>
<proteinExistence type="predicted"/>
<dbReference type="InterPro" id="IPR050625">
    <property type="entry name" value="ParA/MinD_ATPase"/>
</dbReference>
<accession>A0A4P7LJW0</accession>
<dbReference type="Pfam" id="PF00072">
    <property type="entry name" value="Response_reg"/>
    <property type="match status" value="1"/>
</dbReference>
<dbReference type="SMART" id="SM00448">
    <property type="entry name" value="REC"/>
    <property type="match status" value="1"/>
</dbReference>
<gene>
    <name evidence="3" type="ORF">E0W60_14090</name>
</gene>
<dbReference type="GO" id="GO:0000160">
    <property type="term" value="P:phosphorelay signal transduction system"/>
    <property type="evidence" value="ECO:0007669"/>
    <property type="project" value="InterPro"/>
</dbReference>
<dbReference type="SUPFAM" id="SSF52172">
    <property type="entry name" value="CheY-like"/>
    <property type="match status" value="1"/>
</dbReference>
<dbReference type="RefSeq" id="WP_135704693.1">
    <property type="nucleotide sequence ID" value="NZ_CP038635.1"/>
</dbReference>
<dbReference type="GO" id="GO:0009898">
    <property type="term" value="C:cytoplasmic side of plasma membrane"/>
    <property type="evidence" value="ECO:0007669"/>
    <property type="project" value="TreeGrafter"/>
</dbReference>